<accession>A0A8H2JYI1</accession>
<dbReference type="EMBL" id="VFBM01000024">
    <property type="protein sequence ID" value="TNX85360.1"/>
    <property type="molecule type" value="Genomic_DNA"/>
</dbReference>
<dbReference type="RefSeq" id="WP_139880858.1">
    <property type="nucleotide sequence ID" value="NZ_JANRFO010000040.1"/>
</dbReference>
<comment type="caution">
    <text evidence="1">The sequence shown here is derived from an EMBL/GenBank/DDBJ whole genome shotgun (WGS) entry which is preliminary data.</text>
</comment>
<dbReference type="Proteomes" id="UP000314285">
    <property type="component" value="Unassembled WGS sequence"/>
</dbReference>
<sequence length="248" mass="26884">MGNKPDVISLQGELFLAKIINGAVSGMFPVGSMPALQLQITSDSTDHYESKTGFRTKDAVLRKQTGVSVNGTLEEVTKQNLAMVMSGKVTEVSASTIADRSLGTVEAGTMIDLGERNLSEVKFKDGADTDIDASTYVLDSAFGTVIFNIAPTGDVKWSGKAGKLTRTAIANDIGNEYRFFFKGVDTYKGDKVAVTLWRVEFSPETEFDLINEDFSSYDIEGECLADITKVNDAELSMFGHIDRFNVAA</sequence>
<gene>
    <name evidence="1" type="ORF">FHY67_15005</name>
</gene>
<organism evidence="1 2">
    <name type="scientific">Acinetobacter radioresistens</name>
    <dbReference type="NCBI Taxonomy" id="40216"/>
    <lineage>
        <taxon>Bacteria</taxon>
        <taxon>Pseudomonadati</taxon>
        <taxon>Pseudomonadota</taxon>
        <taxon>Gammaproteobacteria</taxon>
        <taxon>Moraxellales</taxon>
        <taxon>Moraxellaceae</taxon>
        <taxon>Acinetobacter</taxon>
    </lineage>
</organism>
<evidence type="ECO:0000313" key="1">
    <source>
        <dbReference type="EMBL" id="TNX85360.1"/>
    </source>
</evidence>
<dbReference type="AlphaFoldDB" id="A0A8H2JYI1"/>
<protein>
    <submittedName>
        <fullName evidence="1">Uncharacterized protein</fullName>
    </submittedName>
</protein>
<proteinExistence type="predicted"/>
<dbReference type="InterPro" id="IPR016893">
    <property type="entry name" value="UCP028589"/>
</dbReference>
<evidence type="ECO:0000313" key="2">
    <source>
        <dbReference type="Proteomes" id="UP000314285"/>
    </source>
</evidence>
<dbReference type="PIRSF" id="PIRSF028589">
    <property type="entry name" value="UCP028589"/>
    <property type="match status" value="1"/>
</dbReference>
<reference evidence="1 2" key="1">
    <citation type="submission" date="2019-06" db="EMBL/GenBank/DDBJ databases">
        <title>Genome of Acinetobacter radioresistens APH1, a phenol degrading strain.</title>
        <authorList>
            <person name="Liu Y."/>
        </authorList>
    </citation>
    <scope>NUCLEOTIDE SEQUENCE [LARGE SCALE GENOMIC DNA]</scope>
    <source>
        <strain evidence="1 2">APH1</strain>
    </source>
</reference>
<name>A0A8H2JYI1_ACIRA</name>